<name>A0A812KAD6_SYMPI</name>
<dbReference type="Proteomes" id="UP000649617">
    <property type="component" value="Unassembled WGS sequence"/>
</dbReference>
<protein>
    <recommendedName>
        <fullName evidence="3">Endonuclease/exonuclease/phosphatase domain-containing protein</fullName>
    </recommendedName>
</protein>
<evidence type="ECO:0008006" key="3">
    <source>
        <dbReference type="Google" id="ProtNLM"/>
    </source>
</evidence>
<evidence type="ECO:0000313" key="2">
    <source>
        <dbReference type="Proteomes" id="UP000649617"/>
    </source>
</evidence>
<accession>A0A812KAD6</accession>
<dbReference type="InterPro" id="IPR036691">
    <property type="entry name" value="Endo/exonu/phosph_ase_sf"/>
</dbReference>
<gene>
    <name evidence="1" type="ORF">SPIL2461_LOCUS2866</name>
</gene>
<reference evidence="1" key="1">
    <citation type="submission" date="2021-02" db="EMBL/GenBank/DDBJ databases">
        <authorList>
            <person name="Dougan E. K."/>
            <person name="Rhodes N."/>
            <person name="Thang M."/>
            <person name="Chan C."/>
        </authorList>
    </citation>
    <scope>NUCLEOTIDE SEQUENCE</scope>
</reference>
<organism evidence="1 2">
    <name type="scientific">Symbiodinium pilosum</name>
    <name type="common">Dinoflagellate</name>
    <dbReference type="NCBI Taxonomy" id="2952"/>
    <lineage>
        <taxon>Eukaryota</taxon>
        <taxon>Sar</taxon>
        <taxon>Alveolata</taxon>
        <taxon>Dinophyceae</taxon>
        <taxon>Suessiales</taxon>
        <taxon>Symbiodiniaceae</taxon>
        <taxon>Symbiodinium</taxon>
    </lineage>
</organism>
<evidence type="ECO:0000313" key="1">
    <source>
        <dbReference type="EMBL" id="CAE7220218.1"/>
    </source>
</evidence>
<dbReference type="OrthoDB" id="418180at2759"/>
<keyword evidence="2" id="KW-1185">Reference proteome</keyword>
<comment type="caution">
    <text evidence="1">The sequence shown here is derived from an EMBL/GenBank/DDBJ whole genome shotgun (WGS) entry which is preliminary data.</text>
</comment>
<feature type="non-terminal residue" evidence="1">
    <location>
        <position position="108"/>
    </location>
</feature>
<dbReference type="AlphaFoldDB" id="A0A812KAD6"/>
<proteinExistence type="predicted"/>
<dbReference type="EMBL" id="CAJNIZ010003226">
    <property type="protein sequence ID" value="CAE7220218.1"/>
    <property type="molecule type" value="Genomic_DNA"/>
</dbReference>
<dbReference type="SUPFAM" id="SSF56219">
    <property type="entry name" value="DNase I-like"/>
    <property type="match status" value="1"/>
</dbReference>
<sequence>DHLMLQLGAKPMRAEVPPLPRSLPPANMSHPNSAVKVMSYNLMGWSSFNANTWKGDNVLGKINAWNPDLLGAQEVEKGGHGYQEVEELVMASTGLNFAGGSLLAITLA</sequence>